<name>A0A511BB97_9PROT</name>
<feature type="coiled-coil region" evidence="1">
    <location>
        <begin position="347"/>
        <end position="374"/>
    </location>
</feature>
<organism evidence="2 3">
    <name type="scientific">Gluconobacter kanchanaburiensis NBRC 103587</name>
    <dbReference type="NCBI Taxonomy" id="1307948"/>
    <lineage>
        <taxon>Bacteria</taxon>
        <taxon>Pseudomonadati</taxon>
        <taxon>Pseudomonadota</taxon>
        <taxon>Alphaproteobacteria</taxon>
        <taxon>Acetobacterales</taxon>
        <taxon>Acetobacteraceae</taxon>
        <taxon>Gluconobacter</taxon>
    </lineage>
</organism>
<accession>A0A511BB97</accession>
<proteinExistence type="predicted"/>
<evidence type="ECO:0000256" key="1">
    <source>
        <dbReference type="SAM" id="Coils"/>
    </source>
</evidence>
<protein>
    <submittedName>
        <fullName evidence="2">Uncharacterized protein</fullName>
    </submittedName>
</protein>
<reference evidence="2 3" key="1">
    <citation type="submission" date="2019-07" db="EMBL/GenBank/DDBJ databases">
        <title>Whole genome shotgun sequence of Gluconobacter kanchanaburiensis NBRC 103587.</title>
        <authorList>
            <person name="Hosoyama A."/>
            <person name="Uohara A."/>
            <person name="Ohji S."/>
            <person name="Ichikawa N."/>
        </authorList>
    </citation>
    <scope>NUCLEOTIDE SEQUENCE [LARGE SCALE GENOMIC DNA]</scope>
    <source>
        <strain evidence="2 3">NBRC 103587</strain>
    </source>
</reference>
<evidence type="ECO:0000313" key="2">
    <source>
        <dbReference type="EMBL" id="GEK97062.1"/>
    </source>
</evidence>
<evidence type="ECO:0000313" key="3">
    <source>
        <dbReference type="Proteomes" id="UP000321079"/>
    </source>
</evidence>
<dbReference type="InterPro" id="IPR027417">
    <property type="entry name" value="P-loop_NTPase"/>
</dbReference>
<sequence length="650" mass="74109">MAMGKPAPTLQSLWAKGERARKSWALNAYEHFRMELSTWTQCQLPEAKSETTIVLCGPTQVGKTTLLLELLGVSTSELKNVSDTLRAGQPVGTSSTSIPMIYHESADEHWRLDNSTPLSVDSLKDALKTIRQHVEAGGMEHTRVATLYIPRRYFDPDRHALPRVRILDLPGIHPQNQNEAEFVRSVAQKYVPTADLVLLITRADSLSFLNPETLTEDGLWALDWRLSPARFCIVTTYACKFESVQIWLDTPGKTCTVSSLRQRCAEQLDTFGITPPPPDCLFPLDFGDSWANAPARRRELAGPLMNELRQELCERIANAADPLGRLHHVRDAFNIAVKLDSAALMHLNDAQRDADLAMRKRKSALNKYKKQQEKRKKRLVEIGDENSISNASHEVRLEFEKNLKEMLPRLPAADDTSAMKKSYLRRFSLNFQTALWRCISRLESLDSDNEYTSKILTFLIAELREKENNDDAAFFFEEFIKKIDSPIFDNYWLLVPGPKFIADRAQLGSCMEKATIWLRERFAEACNRAVKVQKNALKQQQTRMRRGLQRVQARIEQLEGDGAAQQDAMMKQAKEIANLRGALAADRQRASEFDEILRAALRKDLRARRDAMITETVPTKRFLQLIEAVTISYRFRERFTTLLASTEDLQ</sequence>
<dbReference type="Gene3D" id="3.40.50.300">
    <property type="entry name" value="P-loop containing nucleotide triphosphate hydrolases"/>
    <property type="match status" value="1"/>
</dbReference>
<dbReference type="EMBL" id="BJVA01000016">
    <property type="protein sequence ID" value="GEK97062.1"/>
    <property type="molecule type" value="Genomic_DNA"/>
</dbReference>
<gene>
    <name evidence="2" type="ORF">GKA01_22590</name>
</gene>
<dbReference type="OrthoDB" id="6940959at2"/>
<dbReference type="AlphaFoldDB" id="A0A511BB97"/>
<dbReference type="Proteomes" id="UP000321079">
    <property type="component" value="Unassembled WGS sequence"/>
</dbReference>
<dbReference type="SUPFAM" id="SSF52540">
    <property type="entry name" value="P-loop containing nucleoside triphosphate hydrolases"/>
    <property type="match status" value="1"/>
</dbReference>
<keyword evidence="1" id="KW-0175">Coiled coil</keyword>
<comment type="caution">
    <text evidence="2">The sequence shown here is derived from an EMBL/GenBank/DDBJ whole genome shotgun (WGS) entry which is preliminary data.</text>
</comment>
<keyword evidence="3" id="KW-1185">Reference proteome</keyword>